<evidence type="ECO:0000313" key="3">
    <source>
        <dbReference type="Proteomes" id="UP000037696"/>
    </source>
</evidence>
<proteinExistence type="predicted"/>
<keyword evidence="3" id="KW-1185">Reference proteome</keyword>
<dbReference type="EMBL" id="LHQQ01000202">
    <property type="protein sequence ID" value="KOS39452.1"/>
    <property type="molecule type" value="Genomic_DNA"/>
</dbReference>
<reference evidence="2 3" key="1">
    <citation type="submission" date="2015-08" db="EMBL/GenBank/DDBJ databases">
        <title>Genome sequencing of Penicillium nordicum.</title>
        <authorList>
            <person name="Nguyen H.D."/>
            <person name="Seifert K.A."/>
        </authorList>
    </citation>
    <scope>NUCLEOTIDE SEQUENCE [LARGE SCALE GENOMIC DNA]</scope>
    <source>
        <strain evidence="2 3">DAOMC 185683</strain>
    </source>
</reference>
<gene>
    <name evidence="2" type="ORF">ACN38_g9689</name>
</gene>
<feature type="region of interest" description="Disordered" evidence="1">
    <location>
        <begin position="1"/>
        <end position="20"/>
    </location>
</feature>
<dbReference type="AlphaFoldDB" id="A0A0M9WCH0"/>
<dbReference type="OrthoDB" id="2107166at2759"/>
<dbReference type="STRING" id="229535.A0A0M9WCH0"/>
<organism evidence="2 3">
    <name type="scientific">Penicillium nordicum</name>
    <dbReference type="NCBI Taxonomy" id="229535"/>
    <lineage>
        <taxon>Eukaryota</taxon>
        <taxon>Fungi</taxon>
        <taxon>Dikarya</taxon>
        <taxon>Ascomycota</taxon>
        <taxon>Pezizomycotina</taxon>
        <taxon>Eurotiomycetes</taxon>
        <taxon>Eurotiomycetidae</taxon>
        <taxon>Eurotiales</taxon>
        <taxon>Aspergillaceae</taxon>
        <taxon>Penicillium</taxon>
    </lineage>
</organism>
<protein>
    <submittedName>
        <fullName evidence="2">Uncharacterized protein</fullName>
    </submittedName>
</protein>
<comment type="caution">
    <text evidence="2">The sequence shown here is derived from an EMBL/GenBank/DDBJ whole genome shotgun (WGS) entry which is preliminary data.</text>
</comment>
<evidence type="ECO:0000256" key="1">
    <source>
        <dbReference type="SAM" id="MobiDB-lite"/>
    </source>
</evidence>
<evidence type="ECO:0000313" key="2">
    <source>
        <dbReference type="EMBL" id="KOS39452.1"/>
    </source>
</evidence>
<dbReference type="Proteomes" id="UP000037696">
    <property type="component" value="Unassembled WGS sequence"/>
</dbReference>
<accession>A0A0M9WCH0</accession>
<sequence length="180" mass="20005">MRERVIIKTHAPPYSEPDTHHELWTARKGGKKKDDKPNQRVLDSQQRLAVPGVRTLGVVNTKVQSRAGVTEKIALYKLNMTVESVYENGKMAVSSIHEEIPANTFLKVPQCVSSVCHVTPFHFTYGVYKDLAEKFDNTVGQIMAFNGGYNYSESASDADSAWISVTMGCINLALNVTEEI</sequence>
<name>A0A0M9WCH0_9EURO</name>